<proteinExistence type="predicted"/>
<evidence type="ECO:0000259" key="1">
    <source>
        <dbReference type="Pfam" id="PF20831"/>
    </source>
</evidence>
<dbReference type="KEGG" id="vg:991121"/>
<dbReference type="EMBL" id="D49696">
    <property type="protein sequence ID" value="BAA08545.1"/>
    <property type="molecule type" value="Genomic_RNA"/>
</dbReference>
<dbReference type="InterPro" id="IPR048606">
    <property type="entry name" value="Reov_VP3_MTase2"/>
</dbReference>
<dbReference type="Proteomes" id="UP000160764">
    <property type="component" value="Genome"/>
</dbReference>
<accession>Q83861</accession>
<dbReference type="Pfam" id="PF20831">
    <property type="entry name" value="Reov_VP3_MTase1"/>
    <property type="match status" value="1"/>
</dbReference>
<reference evidence="4" key="2">
    <citation type="journal article" date="1994" name="J. Gen. Virol.">
        <title>Nucleotide sequence of Nilaparvata lugens reovirus genome segment S8 coding for the major outer capsid protein.</title>
        <authorList>
            <person name="Nakashima N."/>
            <person name="Noda H."/>
        </authorList>
    </citation>
    <scope>NUCLEOTIDE SEQUENCE [LARGE SCALE GENOMIC DNA]</scope>
</reference>
<name>Q83861_9REOV</name>
<dbReference type="RefSeq" id="NP_619779.1">
    <property type="nucleotide sequence ID" value="NC_003657.1"/>
</dbReference>
<dbReference type="GeneID" id="991121"/>
<reference evidence="3 4" key="3">
    <citation type="journal article" date="1996" name="J. Gen. Virol.">
        <title>Complete nucleotide sequence of the Nilaparvata lugens reovirus: a putative member of the genus Fijivirus.</title>
        <authorList>
            <person name="Nakashima N."/>
            <person name="Koizumi M."/>
            <person name="Watanabe H."/>
            <person name="Hiroaki N."/>
        </authorList>
    </citation>
    <scope>NUCLEOTIDE SEQUENCE [LARGE SCALE GENOMIC DNA]</scope>
    <source>
        <strain evidence="3">Izumo</strain>
    </source>
</reference>
<evidence type="ECO:0000259" key="2">
    <source>
        <dbReference type="Pfam" id="PF20832"/>
    </source>
</evidence>
<organism evidence="3 4">
    <name type="scientific">Nilaparvata lugens reovirus</name>
    <dbReference type="NCBI Taxonomy" id="33724"/>
    <lineage>
        <taxon>Viruses</taxon>
        <taxon>Riboviria</taxon>
        <taxon>Orthornavirae</taxon>
        <taxon>Duplornaviricota</taxon>
        <taxon>Resentoviricetes</taxon>
        <taxon>Reovirales</taxon>
        <taxon>Spinareoviridae</taxon>
        <taxon>Fijivirus</taxon>
        <taxon>Fijivirus nilaparvatae</taxon>
    </lineage>
</organism>
<keyword evidence="4" id="KW-1185">Reference proteome</keyword>
<protein>
    <submittedName>
        <fullName evidence="3">130KD protein</fullName>
    </submittedName>
</protein>
<reference evidence="4" key="1">
    <citation type="journal article" date="1994" name="J. Gen. Virol.">
        <title>Cloning of the Nilaparvata lugens reovirus genome: Conserved terminal nucleotide sequences and nucleotide sequence of genome segment S10.</title>
        <authorList>
            <person name="Noda H."/>
            <person name="Nakashima N."/>
            <person name="Omura T."/>
        </authorList>
    </citation>
    <scope>NUCLEOTIDE SEQUENCE [LARGE SCALE GENOMIC DNA]</scope>
</reference>
<dbReference type="InterPro" id="IPR048607">
    <property type="entry name" value="Reov_VP3_MTase1"/>
</dbReference>
<dbReference type="OrthoDB" id="14855at10239"/>
<evidence type="ECO:0000313" key="4">
    <source>
        <dbReference type="Proteomes" id="UP000160764"/>
    </source>
</evidence>
<sequence length="1132" mass="130042">MTEYKPILYPFIGKIDDSRSDLHLTVGDFIDRLKNGNVLRIITKPNEDYIVKYDGIYTYLFCTIKDLTTYYLNVHNVDILNDPIYQAKEITAPRLDPTGKKMNLYQFKNGVECFVPLKMCNSDISIRMCFLSTFVRNAILSYLPRSSDKLNEYINLFCFFYNVSLIFSGKLNMTCFNLEKWTSFRPCHNEPDGLLDPMFNTIRLTSKQFIITKVNSDDRTMIKSSNMEAYHNDIRYGISYDIWWFHGNVNTQQIKQMWNKSLCNKFAVMHVFHTFNVSHIHVFNNAISLLKYYCYCLYRTYQAQHRFQNSSGIVNSDRRGFYGLLLNKRAMDYICNTFKFNPQCLFGIPMIFSNIVNVPTEIFTFMDMMKMIYQRIAIPRFLDLVNDSRPFVYSSMYKLLEKVAGKYNFITTLYSEVFEVDDPDVTLNNVQDIDVPTVEPITITEYSYTDKITKLFPPAFYNCQMNLDNVRTNYMYDKFHYDCVIDFDFADSRVVVDTDEKVFSNFRTNYGITKACRDTFEENVKPENIAQKYLNQTFNTVMSPIDRLFYSGYVYDFVPNYRFDNGVLDVTGSDLLSEKFNQVNNSTFKLYALFWKYAVMPRQTILTDRVSVGFMGAITEPNVHIFQNVSRNAWRVFGIGADARGRCYRSDINSPLGMDSVDYVISDMDLAITTGIDVDACTQHAVTLFTNIYHMTSVMGIFKIEYCLSKVIKALCDIPNCKYRLVKSVGSRPGSIEVFIVFWKKLPKDMVMTMDKARVIMSINSLIGDSWKPLHQVDCLQHTKIMGGHPDALSCALMAYYADEENIQDLISYVSTFCGFTKIGRFGRDLSNTKSGLVYGITSLDRLSLFARDPIFYQYSNLLHSTLKLNGTIKADFIKIEGISPITSFTNAQRYQLSNVHSDIMDKTDNQFGACIRDIGCRNFHGVIFARRERFEYIGYDTDPRLKNPQRNVQVQVMNVSYGDVVNMLASPCSVIVYNSLFMTYNSNKKLYDDIKTVIGSVKKDSCLVFSVYVCDEVSPDAVVAHSIGSKHVTNVDGYNQINLSLGSYAPVATLTPEQYDDLVTRKYDNAPSISQIMVSKSDLYYGALAYGRFPNGEADYLLPLLNTVQRSLIVSSSNTNVGSVMHSVIIE</sequence>
<evidence type="ECO:0000313" key="3">
    <source>
        <dbReference type="EMBL" id="BAA08545.1"/>
    </source>
</evidence>
<feature type="domain" description="Reovirus VP3 protein Methyltransferase" evidence="2">
    <location>
        <begin position="916"/>
        <end position="1107"/>
    </location>
</feature>
<feature type="domain" description="Reovirus VP3 protein Methyltransferase" evidence="1">
    <location>
        <begin position="580"/>
        <end position="742"/>
    </location>
</feature>
<dbReference type="Pfam" id="PF20832">
    <property type="entry name" value="Reov_VP3_MTase2"/>
    <property type="match status" value="1"/>
</dbReference>